<accession>A0A158GFV0</accession>
<dbReference type="SUPFAM" id="SSF52096">
    <property type="entry name" value="ClpP/crotonase"/>
    <property type="match status" value="1"/>
</dbReference>
<dbReference type="AlphaFoldDB" id="A0A158GFV0"/>
<dbReference type="GO" id="GO:0016836">
    <property type="term" value="F:hydro-lyase activity"/>
    <property type="evidence" value="ECO:0007669"/>
    <property type="project" value="UniProtKB-ARBA"/>
</dbReference>
<protein>
    <submittedName>
        <fullName evidence="3">Short chain enoyl-CoA hydratase</fullName>
    </submittedName>
</protein>
<evidence type="ECO:0000313" key="3">
    <source>
        <dbReference type="EMBL" id="SAL30777.1"/>
    </source>
</evidence>
<dbReference type="PANTHER" id="PTHR11941:SF54">
    <property type="entry name" value="ENOYL-COA HYDRATASE, MITOCHONDRIAL"/>
    <property type="match status" value="1"/>
</dbReference>
<dbReference type="GO" id="GO:0006635">
    <property type="term" value="P:fatty acid beta-oxidation"/>
    <property type="evidence" value="ECO:0007669"/>
    <property type="project" value="TreeGrafter"/>
</dbReference>
<dbReference type="FunFam" id="3.90.226.10:FF:000009">
    <property type="entry name" value="Carnitinyl-CoA dehydratase"/>
    <property type="match status" value="1"/>
</dbReference>
<dbReference type="Pfam" id="PF00378">
    <property type="entry name" value="ECH_1"/>
    <property type="match status" value="1"/>
</dbReference>
<dbReference type="Gene3D" id="1.10.12.10">
    <property type="entry name" value="Lyase 2-enoyl-coa Hydratase, Chain A, domain 2"/>
    <property type="match status" value="1"/>
</dbReference>
<dbReference type="InterPro" id="IPR001753">
    <property type="entry name" value="Enoyl-CoA_hydra/iso"/>
</dbReference>
<dbReference type="PANTHER" id="PTHR11941">
    <property type="entry name" value="ENOYL-COA HYDRATASE-RELATED"/>
    <property type="match status" value="1"/>
</dbReference>
<dbReference type="Proteomes" id="UP000054893">
    <property type="component" value="Unassembled WGS sequence"/>
</dbReference>
<proteinExistence type="inferred from homology"/>
<evidence type="ECO:0000313" key="4">
    <source>
        <dbReference type="Proteomes" id="UP000054893"/>
    </source>
</evidence>
<dbReference type="OrthoDB" id="8524220at2"/>
<comment type="similarity">
    <text evidence="1">Belongs to the enoyl-CoA hydratase/isomerase family.</text>
</comment>
<dbReference type="Gene3D" id="3.90.226.10">
    <property type="entry name" value="2-enoyl-CoA Hydratase, Chain A, domain 1"/>
    <property type="match status" value="1"/>
</dbReference>
<sequence>MKINEYLGTDALTTLQLEEVDSDILVVRLNRPEVSNAISTQMGRELIRVFGAIELDPELYRCVVLTAAGERTFCGGADLKQREGMTDEQFGRQHYLFERMNRALTNCPVPLICAANGSAVAGGLELMLACDFAYASKNAVFGFTEVKRGIMPGGGGTQQLPRTIGARRAKELIFRGARFSAEEALAWGVVNKLCDAREVLPEALNAARDICTSAPLSVTQAKKAIDLGMQADLRTGLYVEIEAYNRLIPTEDRLEGISAYNEKRQPKFKGR</sequence>
<evidence type="ECO:0000256" key="2">
    <source>
        <dbReference type="ARBA" id="ARBA00023239"/>
    </source>
</evidence>
<dbReference type="EMBL" id="FCOC02000006">
    <property type="protein sequence ID" value="SAL30777.1"/>
    <property type="molecule type" value="Genomic_DNA"/>
</dbReference>
<dbReference type="InterPro" id="IPR029045">
    <property type="entry name" value="ClpP/crotonase-like_dom_sf"/>
</dbReference>
<dbReference type="FunFam" id="1.10.12.10:FF:000001">
    <property type="entry name" value="Probable enoyl-CoA hydratase, mitochondrial"/>
    <property type="match status" value="1"/>
</dbReference>
<name>A0A158GFV0_CABSO</name>
<evidence type="ECO:0000256" key="1">
    <source>
        <dbReference type="ARBA" id="ARBA00005254"/>
    </source>
</evidence>
<keyword evidence="2" id="KW-0456">Lyase</keyword>
<organism evidence="3 4">
    <name type="scientific">Caballeronia sordidicola</name>
    <name type="common">Burkholderia sordidicola</name>
    <dbReference type="NCBI Taxonomy" id="196367"/>
    <lineage>
        <taxon>Bacteria</taxon>
        <taxon>Pseudomonadati</taxon>
        <taxon>Pseudomonadota</taxon>
        <taxon>Betaproteobacteria</taxon>
        <taxon>Burkholderiales</taxon>
        <taxon>Burkholderiaceae</taxon>
        <taxon>Caballeronia</taxon>
    </lineage>
</organism>
<dbReference type="InterPro" id="IPR014748">
    <property type="entry name" value="Enoyl-CoA_hydra_C"/>
</dbReference>
<dbReference type="CDD" id="cd06558">
    <property type="entry name" value="crotonase-like"/>
    <property type="match status" value="1"/>
</dbReference>
<reference evidence="3 4" key="1">
    <citation type="submission" date="2016-01" db="EMBL/GenBank/DDBJ databases">
        <authorList>
            <person name="Oliw E.H."/>
        </authorList>
    </citation>
    <scope>NUCLEOTIDE SEQUENCE [LARGE SCALE GENOMIC DNA]</scope>
    <source>
        <strain evidence="3">LMG 22029</strain>
    </source>
</reference>
<gene>
    <name evidence="3" type="ORF">AWB64_02744</name>
</gene>